<dbReference type="PANTHER" id="PTHR10283">
    <property type="entry name" value="SOLUTE CARRIER FAMILY 13 MEMBER"/>
    <property type="match status" value="1"/>
</dbReference>
<evidence type="ECO:0000256" key="5">
    <source>
        <dbReference type="ARBA" id="ARBA00023136"/>
    </source>
</evidence>
<dbReference type="GO" id="GO:0005886">
    <property type="term" value="C:plasma membrane"/>
    <property type="evidence" value="ECO:0007669"/>
    <property type="project" value="TreeGrafter"/>
</dbReference>
<feature type="transmembrane region" description="Helical" evidence="6">
    <location>
        <begin position="375"/>
        <end position="396"/>
    </location>
</feature>
<dbReference type="EMBL" id="DYZA01000108">
    <property type="protein sequence ID" value="HJD97120.1"/>
    <property type="molecule type" value="Genomic_DNA"/>
</dbReference>
<protein>
    <submittedName>
        <fullName evidence="8">SLC13 family permease</fullName>
    </submittedName>
</protein>
<feature type="transmembrane region" description="Helical" evidence="6">
    <location>
        <begin position="220"/>
        <end position="242"/>
    </location>
</feature>
<feature type="domain" description="Citrate transporter-like" evidence="7">
    <location>
        <begin position="59"/>
        <end position="431"/>
    </location>
</feature>
<keyword evidence="4 6" id="KW-1133">Transmembrane helix</keyword>
<dbReference type="AlphaFoldDB" id="A0A921AWE4"/>
<dbReference type="Proteomes" id="UP000698963">
    <property type="component" value="Unassembled WGS sequence"/>
</dbReference>
<evidence type="ECO:0000256" key="4">
    <source>
        <dbReference type="ARBA" id="ARBA00022989"/>
    </source>
</evidence>
<sequence length="489" mass="52520">MAATVTAPAAPKKPDIMYFVHSVICLAIMFGFGQLSPIEPLTPLGMNLIGVFLGVLYGWIFIDIIWPSIAGLLGLMLVGGMKPGLLLNKSFGDPIVVMMFFIFVFCATINYYGLSKFISLWFITRKAVAGKPWLFTYTFLGSIMLLGGLTSASPAAVIGWSILYGVCDVCGYKKGDGYPTMMVFGIVYAAQVGMALIPFKQAALTVMSAYETMSGTHIDYAKYMFIALVACALCSLLFLLIGKYIFRPDVSKLADLDANQLDKDQSLSLNKVQKMVLGFLFALVALLLIPAFLPGDIAVVKFLKSIGNTGICMFLVGVMCFIKVNGKPLLRFKGMVDDGVAWGIIFILAMVQPLSGAMAKPESGITPFLMTMLEPLFGSGSPLFFAVCMGLLATILTQFINNGAVGVALMPVIFSYCTNMGVGPELPVIMVVMGVHLAFLTPAASSSAALLHGNEWASTKSIWKSSPIVILLSWILMSAVVAILGSVIF</sequence>
<evidence type="ECO:0000313" key="9">
    <source>
        <dbReference type="Proteomes" id="UP000698963"/>
    </source>
</evidence>
<feature type="transmembrane region" description="Helical" evidence="6">
    <location>
        <begin position="16"/>
        <end position="36"/>
    </location>
</feature>
<evidence type="ECO:0000256" key="2">
    <source>
        <dbReference type="ARBA" id="ARBA00022448"/>
    </source>
</evidence>
<gene>
    <name evidence="8" type="ORF">K8W16_05705</name>
</gene>
<feature type="transmembrane region" description="Helical" evidence="6">
    <location>
        <begin position="178"/>
        <end position="200"/>
    </location>
</feature>
<feature type="transmembrane region" description="Helical" evidence="6">
    <location>
        <begin position="275"/>
        <end position="293"/>
    </location>
</feature>
<dbReference type="Pfam" id="PF03600">
    <property type="entry name" value="CitMHS"/>
    <property type="match status" value="1"/>
</dbReference>
<evidence type="ECO:0000313" key="8">
    <source>
        <dbReference type="EMBL" id="HJD97120.1"/>
    </source>
</evidence>
<feature type="transmembrane region" description="Helical" evidence="6">
    <location>
        <begin position="403"/>
        <end position="422"/>
    </location>
</feature>
<evidence type="ECO:0000256" key="6">
    <source>
        <dbReference type="SAM" id="Phobius"/>
    </source>
</evidence>
<name>A0A921AWE4_9BACT</name>
<feature type="transmembrane region" description="Helical" evidence="6">
    <location>
        <begin position="305"/>
        <end position="324"/>
    </location>
</feature>
<dbReference type="RefSeq" id="WP_304121992.1">
    <property type="nucleotide sequence ID" value="NZ_DYZA01000108.1"/>
</dbReference>
<keyword evidence="3 6" id="KW-0812">Transmembrane</keyword>
<dbReference type="InterPro" id="IPR004680">
    <property type="entry name" value="Cit_transptr-like_dom"/>
</dbReference>
<proteinExistence type="predicted"/>
<dbReference type="GO" id="GO:0022857">
    <property type="term" value="F:transmembrane transporter activity"/>
    <property type="evidence" value="ECO:0007669"/>
    <property type="project" value="TreeGrafter"/>
</dbReference>
<evidence type="ECO:0000259" key="7">
    <source>
        <dbReference type="Pfam" id="PF03600"/>
    </source>
</evidence>
<dbReference type="PANTHER" id="PTHR10283:SF82">
    <property type="entry name" value="SOLUTE CARRIER FAMILY 13 MEMBER 2"/>
    <property type="match status" value="1"/>
</dbReference>
<evidence type="ECO:0000256" key="3">
    <source>
        <dbReference type="ARBA" id="ARBA00022692"/>
    </source>
</evidence>
<keyword evidence="5 6" id="KW-0472">Membrane</keyword>
<feature type="transmembrane region" description="Helical" evidence="6">
    <location>
        <begin position="134"/>
        <end position="166"/>
    </location>
</feature>
<reference evidence="8" key="2">
    <citation type="submission" date="2021-09" db="EMBL/GenBank/DDBJ databases">
        <authorList>
            <person name="Gilroy R."/>
        </authorList>
    </citation>
    <scope>NUCLEOTIDE SEQUENCE</scope>
    <source>
        <strain evidence="8">ChiGjej2B2-19336</strain>
    </source>
</reference>
<comment type="subcellular location">
    <subcellularLocation>
        <location evidence="1">Membrane</location>
        <topology evidence="1">Multi-pass membrane protein</topology>
    </subcellularLocation>
</comment>
<reference evidence="8" key="1">
    <citation type="journal article" date="2021" name="PeerJ">
        <title>Extensive microbial diversity within the chicken gut microbiome revealed by metagenomics and culture.</title>
        <authorList>
            <person name="Gilroy R."/>
            <person name="Ravi A."/>
            <person name="Getino M."/>
            <person name="Pursley I."/>
            <person name="Horton D.L."/>
            <person name="Alikhan N.F."/>
            <person name="Baker D."/>
            <person name="Gharbi K."/>
            <person name="Hall N."/>
            <person name="Watson M."/>
            <person name="Adriaenssens E.M."/>
            <person name="Foster-Nyarko E."/>
            <person name="Jarju S."/>
            <person name="Secka A."/>
            <person name="Antonio M."/>
            <person name="Oren A."/>
            <person name="Chaudhuri R.R."/>
            <person name="La Ragione R."/>
            <person name="Hildebrand F."/>
            <person name="Pallen M.J."/>
        </authorList>
    </citation>
    <scope>NUCLEOTIDE SEQUENCE</scope>
    <source>
        <strain evidence="8">ChiGjej2B2-19336</strain>
    </source>
</reference>
<evidence type="ECO:0000256" key="1">
    <source>
        <dbReference type="ARBA" id="ARBA00004141"/>
    </source>
</evidence>
<accession>A0A921AWE4</accession>
<feature type="transmembrane region" description="Helical" evidence="6">
    <location>
        <begin position="465"/>
        <end position="488"/>
    </location>
</feature>
<keyword evidence="2" id="KW-0813">Transport</keyword>
<feature type="transmembrane region" description="Helical" evidence="6">
    <location>
        <begin position="91"/>
        <end position="114"/>
    </location>
</feature>
<feature type="transmembrane region" description="Helical" evidence="6">
    <location>
        <begin position="336"/>
        <end position="355"/>
    </location>
</feature>
<comment type="caution">
    <text evidence="8">The sequence shown here is derived from an EMBL/GenBank/DDBJ whole genome shotgun (WGS) entry which is preliminary data.</text>
</comment>
<feature type="transmembrane region" description="Helical" evidence="6">
    <location>
        <begin position="428"/>
        <end position="453"/>
    </location>
</feature>
<organism evidence="8 9">
    <name type="scientific">Mailhella massiliensis</name>
    <dbReference type="NCBI Taxonomy" id="1903261"/>
    <lineage>
        <taxon>Bacteria</taxon>
        <taxon>Pseudomonadati</taxon>
        <taxon>Thermodesulfobacteriota</taxon>
        <taxon>Desulfovibrionia</taxon>
        <taxon>Desulfovibrionales</taxon>
        <taxon>Desulfovibrionaceae</taxon>
        <taxon>Mailhella</taxon>
    </lineage>
</organism>